<accession>A0ABV7UAZ1</accession>
<name>A0ABV7UAZ1_9HYPH</name>
<dbReference type="SUPFAM" id="SSF52540">
    <property type="entry name" value="P-loop containing nucleoside triphosphate hydrolases"/>
    <property type="match status" value="1"/>
</dbReference>
<gene>
    <name evidence="2" type="ORF">ACFONL_00060</name>
</gene>
<organism evidence="2 3">
    <name type="scientific">Camelimonas fluminis</name>
    <dbReference type="NCBI Taxonomy" id="1576911"/>
    <lineage>
        <taxon>Bacteria</taxon>
        <taxon>Pseudomonadati</taxon>
        <taxon>Pseudomonadota</taxon>
        <taxon>Alphaproteobacteria</taxon>
        <taxon>Hyphomicrobiales</taxon>
        <taxon>Chelatococcaceae</taxon>
        <taxon>Camelimonas</taxon>
    </lineage>
</organism>
<evidence type="ECO:0000313" key="2">
    <source>
        <dbReference type="EMBL" id="MFC3635794.1"/>
    </source>
</evidence>
<dbReference type="InterPro" id="IPR002789">
    <property type="entry name" value="HerA_central"/>
</dbReference>
<protein>
    <submittedName>
        <fullName evidence="2">ATP-binding protein</fullName>
    </submittedName>
</protein>
<sequence length="472" mass="52862">MRHYLGLDEYVLRNQRRDQIALYEPAKLLNSHILLCGMSGTGKSLQSKRLLDTAARAGLSVDVFDVHEELDSIHGAKAVKYSQATGYGYNPLTLDTDPHVGGVNRQIDFLVGLIRDVSPQLGVKQEGVLRNLIRDTYAAVGIFANSATTWRRMEITERQRTAIHDNRAWKELRNFYPTLEDMRSYAMRKITALTIGGDNPTVTAYDHLTRLARQRTNLTNRYNKAHDDKEVEKINVLMEAARTKSIEAFTAFVTGIETGREPEDVLKYDSVDVLTAVVNRLDLLGAAGTFRANPPPFGNAKVRVHQIKALSTEQQILFTKLRLRAIFEDLKKLGPTPTGSELRHVVFLDEAHKYFNPAKSDDIIAVIAKEARKFGLGLWCASQQPTEFPESFLTNVGATFLLGVHSSFWKRTTTMLRISEDELRSIRPKEVMAVKLMRDGQSDPSFAIIAVPNPNTVSGRRAAALNSKQRAA</sequence>
<dbReference type="PANTHER" id="PTHR42957">
    <property type="entry name" value="HELICASE MJ1565-RELATED"/>
    <property type="match status" value="1"/>
</dbReference>
<dbReference type="InterPro" id="IPR027417">
    <property type="entry name" value="P-loop_NTPase"/>
</dbReference>
<dbReference type="Gene3D" id="3.40.50.300">
    <property type="entry name" value="P-loop containing nucleotide triphosphate hydrolases"/>
    <property type="match status" value="1"/>
</dbReference>
<dbReference type="GO" id="GO:0005524">
    <property type="term" value="F:ATP binding"/>
    <property type="evidence" value="ECO:0007669"/>
    <property type="project" value="UniProtKB-KW"/>
</dbReference>
<dbReference type="EMBL" id="JBHRYC010000001">
    <property type="protein sequence ID" value="MFC3635794.1"/>
    <property type="molecule type" value="Genomic_DNA"/>
</dbReference>
<feature type="domain" description="Helicase HerA central" evidence="1">
    <location>
        <begin position="26"/>
        <end position="93"/>
    </location>
</feature>
<proteinExistence type="predicted"/>
<reference evidence="3" key="1">
    <citation type="journal article" date="2019" name="Int. J. Syst. Evol. Microbiol.">
        <title>The Global Catalogue of Microorganisms (GCM) 10K type strain sequencing project: providing services to taxonomists for standard genome sequencing and annotation.</title>
        <authorList>
            <consortium name="The Broad Institute Genomics Platform"/>
            <consortium name="The Broad Institute Genome Sequencing Center for Infectious Disease"/>
            <person name="Wu L."/>
            <person name="Ma J."/>
        </authorList>
    </citation>
    <scope>NUCLEOTIDE SEQUENCE [LARGE SCALE GENOMIC DNA]</scope>
    <source>
        <strain evidence="3">KCTC 42282</strain>
    </source>
</reference>
<evidence type="ECO:0000313" key="3">
    <source>
        <dbReference type="Proteomes" id="UP001595704"/>
    </source>
</evidence>
<keyword evidence="2" id="KW-0067">ATP-binding</keyword>
<evidence type="ECO:0000259" key="1">
    <source>
        <dbReference type="Pfam" id="PF01935"/>
    </source>
</evidence>
<dbReference type="Proteomes" id="UP001595704">
    <property type="component" value="Unassembled WGS sequence"/>
</dbReference>
<keyword evidence="3" id="KW-1185">Reference proteome</keyword>
<dbReference type="RefSeq" id="WP_191320965.1">
    <property type="nucleotide sequence ID" value="NZ_BNCG01000032.1"/>
</dbReference>
<dbReference type="Pfam" id="PF01935">
    <property type="entry name" value="DUF87"/>
    <property type="match status" value="1"/>
</dbReference>
<comment type="caution">
    <text evidence="2">The sequence shown here is derived from an EMBL/GenBank/DDBJ whole genome shotgun (WGS) entry which is preliminary data.</text>
</comment>
<dbReference type="PANTHER" id="PTHR42957:SF1">
    <property type="entry name" value="HELICASE MJ1565-RELATED"/>
    <property type="match status" value="1"/>
</dbReference>
<keyword evidence="2" id="KW-0547">Nucleotide-binding</keyword>
<dbReference type="InterPro" id="IPR008571">
    <property type="entry name" value="HerA-like"/>
</dbReference>